<dbReference type="Pfam" id="PF01149">
    <property type="entry name" value="Fapy_DNA_glyco"/>
    <property type="match status" value="1"/>
</dbReference>
<dbReference type="InterPro" id="IPR000214">
    <property type="entry name" value="Znf_DNA_glyclase/AP_lyase"/>
</dbReference>
<dbReference type="SMART" id="SM00898">
    <property type="entry name" value="Fapy_DNA_glyco"/>
    <property type="match status" value="1"/>
</dbReference>
<feature type="binding site" evidence="15">
    <location>
        <position position="110"/>
    </location>
    <ligand>
        <name>DNA</name>
        <dbReference type="ChEBI" id="CHEBI:16991"/>
    </ligand>
</feature>
<protein>
    <recommendedName>
        <fullName evidence="15">Formamidopyrimidine-DNA glycosylase</fullName>
        <shortName evidence="15">Fapy-DNA glycosylase</shortName>
        <ecNumber evidence="15">3.2.2.23</ecNumber>
    </recommendedName>
    <alternativeName>
        <fullName evidence="15">DNA-(apurinic or apyrimidinic site) lyase MutM</fullName>
        <shortName evidence="15">AP lyase MutM</shortName>
        <ecNumber evidence="15">4.2.99.18</ecNumber>
    </alternativeName>
</protein>
<evidence type="ECO:0000259" key="17">
    <source>
        <dbReference type="PROSITE" id="PS51068"/>
    </source>
</evidence>
<keyword evidence="4 15" id="KW-0479">Metal-binding</keyword>
<feature type="active site" description="Schiff-base intermediate with DNA" evidence="15">
    <location>
        <position position="2"/>
    </location>
</feature>
<keyword evidence="13 15" id="KW-0326">Glycosidase</keyword>
<feature type="active site" description="Proton donor; for delta-elimination activity" evidence="15">
    <location>
        <position position="262"/>
    </location>
</feature>
<dbReference type="Proteomes" id="UP000512167">
    <property type="component" value="Chromosome"/>
</dbReference>
<dbReference type="InterPro" id="IPR035937">
    <property type="entry name" value="FPG_N"/>
</dbReference>
<feature type="active site" description="Proton donor; for beta-elimination activity" evidence="15">
    <location>
        <position position="58"/>
    </location>
</feature>
<proteinExistence type="inferred from homology"/>
<sequence length="276" mass="31487">MPELPEVETVRQQLKPLIIGKKIQSVIIRYPGIIQMDVLLFESLLIHKVFNDIRRLGKYLIFDFDNISLVSHLRMEGKYYLRKSLKEMTKHDHIAFKIGEDLFLTYHDVRKFGTMELVEKSKLFELKSLSKLGPEANDEKINYDDIYVKIKGSDRPIKSILLDQTIISGLGNIYVDETLFLSSIHPETKGSSLSKNQVSKILINAKNVINQAIELGGTTIRTYHSTLGIDGRFQNKLNVHTKKDQACPICGELIIKIKVGGRGTYLCPHCQRKETS</sequence>
<gene>
    <name evidence="15 18" type="primary">mutM</name>
    <name evidence="15" type="synonym">fpg</name>
    <name evidence="18" type="ORF">HF295_00170</name>
</gene>
<evidence type="ECO:0000256" key="2">
    <source>
        <dbReference type="ARBA" id="ARBA00009409"/>
    </source>
</evidence>
<dbReference type="Gene3D" id="3.20.190.10">
    <property type="entry name" value="MutM-like, N-terminal"/>
    <property type="match status" value="1"/>
</dbReference>
<keyword evidence="10 15" id="KW-0234">DNA repair</keyword>
<evidence type="ECO:0000256" key="5">
    <source>
        <dbReference type="ARBA" id="ARBA00022763"/>
    </source>
</evidence>
<comment type="caution">
    <text evidence="15">Lacks conserved residue(s) required for the propagation of feature annotation.</text>
</comment>
<keyword evidence="7 15" id="KW-0378">Hydrolase</keyword>
<evidence type="ECO:0000256" key="9">
    <source>
        <dbReference type="ARBA" id="ARBA00023125"/>
    </source>
</evidence>
<dbReference type="EC" id="4.2.99.18" evidence="15"/>
<feature type="active site" description="Proton donor" evidence="15">
    <location>
        <position position="3"/>
    </location>
</feature>
<evidence type="ECO:0000256" key="11">
    <source>
        <dbReference type="ARBA" id="ARBA00023239"/>
    </source>
</evidence>
<comment type="subunit">
    <text evidence="3 15">Monomer.</text>
</comment>
<evidence type="ECO:0000259" key="16">
    <source>
        <dbReference type="PROSITE" id="PS51066"/>
    </source>
</evidence>
<dbReference type="RefSeq" id="WP_312031821.1">
    <property type="nucleotide sequence ID" value="NZ_CP051151.1"/>
</dbReference>
<keyword evidence="5 15" id="KW-0227">DNA damage</keyword>
<dbReference type="PANTHER" id="PTHR22993">
    <property type="entry name" value="FORMAMIDOPYRIMIDINE-DNA GLYCOSYLASE"/>
    <property type="match status" value="1"/>
</dbReference>
<comment type="cofactor">
    <cofactor evidence="15">
        <name>Zn(2+)</name>
        <dbReference type="ChEBI" id="CHEBI:29105"/>
    </cofactor>
    <text evidence="15">Binds 1 zinc ion per subunit.</text>
</comment>
<comment type="catalytic activity">
    <reaction evidence="1 15">
        <text>Hydrolysis of DNA containing ring-opened 7-methylguanine residues, releasing 2,6-diamino-4-hydroxy-5-(N-methyl)formamidopyrimidine.</text>
        <dbReference type="EC" id="3.2.2.23"/>
    </reaction>
</comment>
<organism evidence="18 19">
    <name type="scientific">Hujiaoplasma nucleasis</name>
    <dbReference type="NCBI Taxonomy" id="2725268"/>
    <lineage>
        <taxon>Bacteria</taxon>
        <taxon>Bacillati</taxon>
        <taxon>Mycoplasmatota</taxon>
        <taxon>Mollicutes</taxon>
        <taxon>Candidatus Izemoplasmatales</taxon>
        <taxon>Hujiaoplasmataceae</taxon>
        <taxon>Hujiaoplasma</taxon>
    </lineage>
</organism>
<dbReference type="PROSITE" id="PS51066">
    <property type="entry name" value="ZF_FPG_2"/>
    <property type="match status" value="1"/>
</dbReference>
<evidence type="ECO:0000313" key="19">
    <source>
        <dbReference type="Proteomes" id="UP000512167"/>
    </source>
</evidence>
<evidence type="ECO:0000256" key="1">
    <source>
        <dbReference type="ARBA" id="ARBA00001668"/>
    </source>
</evidence>
<dbReference type="SUPFAM" id="SSF81624">
    <property type="entry name" value="N-terminal domain of MutM-like DNA repair proteins"/>
    <property type="match status" value="1"/>
</dbReference>
<dbReference type="GO" id="GO:0003684">
    <property type="term" value="F:damaged DNA binding"/>
    <property type="evidence" value="ECO:0007669"/>
    <property type="project" value="InterPro"/>
</dbReference>
<dbReference type="GO" id="GO:0003690">
    <property type="term" value="F:double-stranded DNA binding"/>
    <property type="evidence" value="ECO:0007669"/>
    <property type="project" value="UniProtKB-ARBA"/>
</dbReference>
<evidence type="ECO:0000256" key="8">
    <source>
        <dbReference type="ARBA" id="ARBA00022833"/>
    </source>
</evidence>
<feature type="domain" description="FPG-type" evidence="16">
    <location>
        <begin position="238"/>
        <end position="272"/>
    </location>
</feature>
<dbReference type="InterPro" id="IPR020629">
    <property type="entry name" value="FPG_Glyclase"/>
</dbReference>
<keyword evidence="6 15" id="KW-0863">Zinc-finger</keyword>
<dbReference type="InterPro" id="IPR012319">
    <property type="entry name" value="FPG_cat"/>
</dbReference>
<evidence type="ECO:0000313" key="18">
    <source>
        <dbReference type="EMBL" id="QLY39355.1"/>
    </source>
</evidence>
<comment type="function">
    <text evidence="15">Involved in base excision repair of DNA damaged by oxidation or by mutagenic agents. Acts as DNA glycosylase that recognizes and removes damaged bases. Has a preference for oxidized purines, such as 7,8-dihydro-8-oxoguanine (8-oxoG). Has AP (apurinic/apyrimidinic) lyase activity and introduces nicks in the DNA strand. Cleaves the DNA backbone by beta-delta elimination to generate a single-strand break at the site of the removed base with both 3'- and 5'-phosphates.</text>
</comment>
<dbReference type="SUPFAM" id="SSF46946">
    <property type="entry name" value="S13-like H2TH domain"/>
    <property type="match status" value="1"/>
</dbReference>
<dbReference type="Pfam" id="PF06827">
    <property type="entry name" value="zf-FPG_IleRS"/>
    <property type="match status" value="1"/>
</dbReference>
<dbReference type="PROSITE" id="PS01242">
    <property type="entry name" value="ZF_FPG_1"/>
    <property type="match status" value="1"/>
</dbReference>
<dbReference type="InterPro" id="IPR010663">
    <property type="entry name" value="Znf_FPG/IleRS"/>
</dbReference>
<name>A0A7L6N2S0_9MOLU</name>
<dbReference type="EC" id="3.2.2.23" evidence="15"/>
<dbReference type="NCBIfam" id="TIGR00577">
    <property type="entry name" value="fpg"/>
    <property type="match status" value="1"/>
</dbReference>
<evidence type="ECO:0000256" key="13">
    <source>
        <dbReference type="ARBA" id="ARBA00023295"/>
    </source>
</evidence>
<dbReference type="NCBIfam" id="NF002211">
    <property type="entry name" value="PRK01103.1"/>
    <property type="match status" value="1"/>
</dbReference>
<feature type="domain" description="Formamidopyrimidine-DNA glycosylase catalytic" evidence="17">
    <location>
        <begin position="2"/>
        <end position="113"/>
    </location>
</feature>
<feature type="binding site" evidence="15">
    <location>
        <position position="91"/>
    </location>
    <ligand>
        <name>DNA</name>
        <dbReference type="ChEBI" id="CHEBI:16991"/>
    </ligand>
</feature>
<keyword evidence="8 15" id="KW-0862">Zinc</keyword>
<comment type="catalytic activity">
    <reaction evidence="14 15">
        <text>2'-deoxyribonucleotide-(2'-deoxyribose 5'-phosphate)-2'-deoxyribonucleotide-DNA = a 3'-end 2'-deoxyribonucleotide-(2,3-dehydro-2,3-deoxyribose 5'-phosphate)-DNA + a 5'-end 5'-phospho-2'-deoxyribonucleoside-DNA + H(+)</text>
        <dbReference type="Rhea" id="RHEA:66592"/>
        <dbReference type="Rhea" id="RHEA-COMP:13180"/>
        <dbReference type="Rhea" id="RHEA-COMP:16897"/>
        <dbReference type="Rhea" id="RHEA-COMP:17067"/>
        <dbReference type="ChEBI" id="CHEBI:15378"/>
        <dbReference type="ChEBI" id="CHEBI:136412"/>
        <dbReference type="ChEBI" id="CHEBI:157695"/>
        <dbReference type="ChEBI" id="CHEBI:167181"/>
        <dbReference type="EC" id="4.2.99.18"/>
    </reaction>
</comment>
<dbReference type="AlphaFoldDB" id="A0A7L6N2S0"/>
<evidence type="ECO:0000256" key="14">
    <source>
        <dbReference type="ARBA" id="ARBA00044632"/>
    </source>
</evidence>
<dbReference type="InterPro" id="IPR015887">
    <property type="entry name" value="DNA_glyclase_Znf_dom_DNA_BS"/>
</dbReference>
<dbReference type="Pfam" id="PF06831">
    <property type="entry name" value="H2TH"/>
    <property type="match status" value="1"/>
</dbReference>
<dbReference type="PROSITE" id="PS51068">
    <property type="entry name" value="FPG_CAT"/>
    <property type="match status" value="1"/>
</dbReference>
<dbReference type="GO" id="GO:0140078">
    <property type="term" value="F:class I DNA-(apurinic or apyrimidinic site) endonuclease activity"/>
    <property type="evidence" value="ECO:0007669"/>
    <property type="project" value="UniProtKB-EC"/>
</dbReference>
<dbReference type="HAMAP" id="MF_00103">
    <property type="entry name" value="Fapy_DNA_glycosyl"/>
    <property type="match status" value="1"/>
</dbReference>
<dbReference type="FunFam" id="1.10.8.50:FF:000003">
    <property type="entry name" value="Formamidopyrimidine-DNA glycosylase"/>
    <property type="match status" value="1"/>
</dbReference>
<evidence type="ECO:0000256" key="6">
    <source>
        <dbReference type="ARBA" id="ARBA00022771"/>
    </source>
</evidence>
<evidence type="ECO:0000256" key="7">
    <source>
        <dbReference type="ARBA" id="ARBA00022801"/>
    </source>
</evidence>
<evidence type="ECO:0000256" key="10">
    <source>
        <dbReference type="ARBA" id="ARBA00023204"/>
    </source>
</evidence>
<dbReference type="CDD" id="cd08966">
    <property type="entry name" value="EcFpg-like_N"/>
    <property type="match status" value="1"/>
</dbReference>
<keyword evidence="12 15" id="KW-0511">Multifunctional enzyme</keyword>
<dbReference type="GO" id="GO:0034039">
    <property type="term" value="F:8-oxo-7,8-dihydroguanine DNA N-glycosylase activity"/>
    <property type="evidence" value="ECO:0007669"/>
    <property type="project" value="TreeGrafter"/>
</dbReference>
<dbReference type="Gene3D" id="1.10.8.50">
    <property type="match status" value="1"/>
</dbReference>
<dbReference type="InterPro" id="IPR015886">
    <property type="entry name" value="H2TH_FPG"/>
</dbReference>
<reference evidence="18 19" key="1">
    <citation type="submission" date="2020-04" db="EMBL/GenBank/DDBJ databases">
        <authorList>
            <person name="Zheng R.K."/>
            <person name="Sun C.M."/>
        </authorList>
    </citation>
    <scope>NUCLEOTIDE SEQUENCE [LARGE SCALE GENOMIC DNA]</scope>
    <source>
        <strain evidence="19">zrk29</strain>
    </source>
</reference>
<accession>A0A7L6N2S0</accession>
<dbReference type="SUPFAM" id="SSF57716">
    <property type="entry name" value="Glucocorticoid receptor-like (DNA-binding domain)"/>
    <property type="match status" value="1"/>
</dbReference>
<keyword evidence="19" id="KW-1185">Reference proteome</keyword>
<evidence type="ECO:0000256" key="4">
    <source>
        <dbReference type="ARBA" id="ARBA00022723"/>
    </source>
</evidence>
<keyword evidence="11 15" id="KW-0456">Lyase</keyword>
<dbReference type="EMBL" id="CP051151">
    <property type="protein sequence ID" value="QLY39355.1"/>
    <property type="molecule type" value="Genomic_DNA"/>
</dbReference>
<evidence type="ECO:0000256" key="12">
    <source>
        <dbReference type="ARBA" id="ARBA00023268"/>
    </source>
</evidence>
<dbReference type="GO" id="GO:0006284">
    <property type="term" value="P:base-excision repair"/>
    <property type="evidence" value="ECO:0007669"/>
    <property type="project" value="InterPro"/>
</dbReference>
<dbReference type="KEGG" id="tbk:HF295_00170"/>
<evidence type="ECO:0000256" key="3">
    <source>
        <dbReference type="ARBA" id="ARBA00011245"/>
    </source>
</evidence>
<dbReference type="SMART" id="SM01232">
    <property type="entry name" value="H2TH"/>
    <property type="match status" value="1"/>
</dbReference>
<dbReference type="InterPro" id="IPR010979">
    <property type="entry name" value="Ribosomal_uS13-like_H2TH"/>
</dbReference>
<dbReference type="PANTHER" id="PTHR22993:SF9">
    <property type="entry name" value="FORMAMIDOPYRIMIDINE-DNA GLYCOSYLASE"/>
    <property type="match status" value="1"/>
</dbReference>
<dbReference type="GO" id="GO:0008270">
    <property type="term" value="F:zinc ion binding"/>
    <property type="evidence" value="ECO:0007669"/>
    <property type="project" value="UniProtKB-UniRule"/>
</dbReference>
<evidence type="ECO:0000256" key="15">
    <source>
        <dbReference type="HAMAP-Rule" id="MF_00103"/>
    </source>
</evidence>
<keyword evidence="9 15" id="KW-0238">DNA-binding</keyword>
<comment type="similarity">
    <text evidence="2 15">Belongs to the FPG family.</text>
</comment>